<dbReference type="SMART" id="SM00409">
    <property type="entry name" value="IG"/>
    <property type="match status" value="1"/>
</dbReference>
<organism evidence="3 4">
    <name type="scientific">Cyprinus carpio</name>
    <name type="common">Common carp</name>
    <dbReference type="NCBI Taxonomy" id="7962"/>
    <lineage>
        <taxon>Eukaryota</taxon>
        <taxon>Metazoa</taxon>
        <taxon>Chordata</taxon>
        <taxon>Craniata</taxon>
        <taxon>Vertebrata</taxon>
        <taxon>Euteleostomi</taxon>
        <taxon>Actinopterygii</taxon>
        <taxon>Neopterygii</taxon>
        <taxon>Teleostei</taxon>
        <taxon>Ostariophysi</taxon>
        <taxon>Cypriniformes</taxon>
        <taxon>Cyprinidae</taxon>
        <taxon>Cyprininae</taxon>
        <taxon>Cyprinus</taxon>
    </lineage>
</organism>
<dbReference type="Pfam" id="PF07686">
    <property type="entry name" value="V-set"/>
    <property type="match status" value="1"/>
</dbReference>
<protein>
    <recommendedName>
        <fullName evidence="2">Immunoglobulin domain-containing protein</fullName>
    </recommendedName>
</protein>
<dbReference type="Proteomes" id="UP000694700">
    <property type="component" value="Unplaced"/>
</dbReference>
<feature type="domain" description="Immunoglobulin" evidence="2">
    <location>
        <begin position="25"/>
        <end position="129"/>
    </location>
</feature>
<keyword evidence="1" id="KW-0732">Signal</keyword>
<reference evidence="3" key="1">
    <citation type="submission" date="2025-08" db="UniProtKB">
        <authorList>
            <consortium name="Ensembl"/>
        </authorList>
    </citation>
    <scope>IDENTIFICATION</scope>
</reference>
<dbReference type="InterPro" id="IPR003599">
    <property type="entry name" value="Ig_sub"/>
</dbReference>
<dbReference type="PANTHER" id="PTHR21063">
    <property type="entry name" value="LFA-3"/>
    <property type="match status" value="1"/>
</dbReference>
<name>A0A8C1TUP8_CYPCA</name>
<evidence type="ECO:0000313" key="3">
    <source>
        <dbReference type="Ensembl" id="ENSCCRP00015026894.1"/>
    </source>
</evidence>
<dbReference type="PANTHER" id="PTHR21063:SF4">
    <property type="entry name" value="CD48 ANTIGEN-RELATED"/>
    <property type="match status" value="1"/>
</dbReference>
<dbReference type="AlphaFoldDB" id="A0A8C1TUP8"/>
<feature type="signal peptide" evidence="1">
    <location>
        <begin position="1"/>
        <end position="20"/>
    </location>
</feature>
<evidence type="ECO:0000259" key="2">
    <source>
        <dbReference type="SMART" id="SM00409"/>
    </source>
</evidence>
<proteinExistence type="predicted"/>
<evidence type="ECO:0000313" key="4">
    <source>
        <dbReference type="Proteomes" id="UP000694700"/>
    </source>
</evidence>
<dbReference type="FunFam" id="2.60.40.10:FF:002431">
    <property type="entry name" value="Si:ch211-222k6.3"/>
    <property type="match status" value="1"/>
</dbReference>
<dbReference type="SUPFAM" id="SSF48726">
    <property type="entry name" value="Immunoglobulin"/>
    <property type="match status" value="1"/>
</dbReference>
<feature type="chain" id="PRO_5034957810" description="Immunoglobulin domain-containing protein" evidence="1">
    <location>
        <begin position="21"/>
        <end position="147"/>
    </location>
</feature>
<sequence>MIHKYFFLCLWIWFSHGVIGDSDEVKSVSVTEGDSVTLNTDVTEVQREEQILWMFGPRDTRIAEIYKQIISVYDKKEKFRDLRSGRLSVDRQTASLTIKNIRNEHSGLYKLQIFSQRGSSYKRFNVTVYGENCLLTYSHGQKYRHPW</sequence>
<accession>A0A8C1TUP8</accession>
<evidence type="ECO:0000256" key="1">
    <source>
        <dbReference type="SAM" id="SignalP"/>
    </source>
</evidence>
<dbReference type="InterPro" id="IPR013106">
    <property type="entry name" value="Ig_V-set"/>
</dbReference>
<dbReference type="Gene3D" id="2.60.40.10">
    <property type="entry name" value="Immunoglobulins"/>
    <property type="match status" value="1"/>
</dbReference>
<dbReference type="InterPro" id="IPR036179">
    <property type="entry name" value="Ig-like_dom_sf"/>
</dbReference>
<dbReference type="Ensembl" id="ENSCCRT00015027840.1">
    <property type="protein sequence ID" value="ENSCCRP00015026894.1"/>
    <property type="gene ID" value="ENSCCRG00015011359.1"/>
</dbReference>
<dbReference type="InterPro" id="IPR013783">
    <property type="entry name" value="Ig-like_fold"/>
</dbReference>